<protein>
    <submittedName>
        <fullName evidence="2">Uncharacterized protein</fullName>
    </submittedName>
</protein>
<comment type="caution">
    <text evidence="2">The sequence shown here is derived from an EMBL/GenBank/DDBJ whole genome shotgun (WGS) entry which is preliminary data.</text>
</comment>
<feature type="compositionally biased region" description="Polar residues" evidence="1">
    <location>
        <begin position="95"/>
        <end position="109"/>
    </location>
</feature>
<evidence type="ECO:0000313" key="3">
    <source>
        <dbReference type="Proteomes" id="UP001345963"/>
    </source>
</evidence>
<keyword evidence="3" id="KW-1185">Reference proteome</keyword>
<evidence type="ECO:0000313" key="2">
    <source>
        <dbReference type="EMBL" id="MED6260173.1"/>
    </source>
</evidence>
<evidence type="ECO:0000256" key="1">
    <source>
        <dbReference type="SAM" id="MobiDB-lite"/>
    </source>
</evidence>
<proteinExistence type="predicted"/>
<dbReference type="Proteomes" id="UP001345963">
    <property type="component" value="Unassembled WGS sequence"/>
</dbReference>
<name>A0ABU7CES0_9TELE</name>
<reference evidence="2 3" key="1">
    <citation type="submission" date="2021-07" db="EMBL/GenBank/DDBJ databases">
        <authorList>
            <person name="Palmer J.M."/>
        </authorList>
    </citation>
    <scope>NUCLEOTIDE SEQUENCE [LARGE SCALE GENOMIC DNA]</scope>
    <source>
        <strain evidence="2 3">AT_MEX2019</strain>
        <tissue evidence="2">Muscle</tissue>
    </source>
</reference>
<dbReference type="EMBL" id="JAHUTI010088682">
    <property type="protein sequence ID" value="MED6260173.1"/>
    <property type="molecule type" value="Genomic_DNA"/>
</dbReference>
<feature type="region of interest" description="Disordered" evidence="1">
    <location>
        <begin position="77"/>
        <end position="109"/>
    </location>
</feature>
<accession>A0ABU7CES0</accession>
<organism evidence="2 3">
    <name type="scientific">Ataeniobius toweri</name>
    <dbReference type="NCBI Taxonomy" id="208326"/>
    <lineage>
        <taxon>Eukaryota</taxon>
        <taxon>Metazoa</taxon>
        <taxon>Chordata</taxon>
        <taxon>Craniata</taxon>
        <taxon>Vertebrata</taxon>
        <taxon>Euteleostomi</taxon>
        <taxon>Actinopterygii</taxon>
        <taxon>Neopterygii</taxon>
        <taxon>Teleostei</taxon>
        <taxon>Neoteleostei</taxon>
        <taxon>Acanthomorphata</taxon>
        <taxon>Ovalentaria</taxon>
        <taxon>Atherinomorphae</taxon>
        <taxon>Cyprinodontiformes</taxon>
        <taxon>Goodeidae</taxon>
        <taxon>Ataeniobius</taxon>
    </lineage>
</organism>
<gene>
    <name evidence="2" type="ORF">ATANTOWER_006250</name>
</gene>
<feature type="compositionally biased region" description="Basic and acidic residues" evidence="1">
    <location>
        <begin position="84"/>
        <end position="94"/>
    </location>
</feature>
<sequence length="109" mass="11810">MPLILLGNCDLYSRVGLEQTKDSLSGRRIPWPKAAPQNTPHTAHGVHDLTISCGVMPKYTLEQSSTATQSLVCSGTSQKASLSSEKKNQKKHDLSANQVLNYNSSVSRA</sequence>